<dbReference type="InterPro" id="IPR031656">
    <property type="entry name" value="DAO_C"/>
</dbReference>
<organism evidence="2 3">
    <name type="scientific">Enterococcus faecium</name>
    <name type="common">Streptococcus faecium</name>
    <dbReference type="NCBI Taxonomy" id="1352"/>
    <lineage>
        <taxon>Bacteria</taxon>
        <taxon>Bacillati</taxon>
        <taxon>Bacillota</taxon>
        <taxon>Bacilli</taxon>
        <taxon>Lactobacillales</taxon>
        <taxon>Enterococcaceae</taxon>
        <taxon>Enterococcus</taxon>
    </lineage>
</organism>
<feature type="non-terminal residue" evidence="2">
    <location>
        <position position="1"/>
    </location>
</feature>
<dbReference type="Proteomes" id="UP000249070">
    <property type="component" value="Unassembled WGS sequence"/>
</dbReference>
<reference evidence="2 3" key="1">
    <citation type="submission" date="2018-05" db="EMBL/GenBank/DDBJ databases">
        <title>Vancomycin-resistant Enterococcus faecium strain from Chelyabinsk, Russia.</title>
        <authorList>
            <person name="Gostev V."/>
            <person name="Goncharov A."/>
            <person name="Kolodzhieva V."/>
            <person name="Suvorov A."/>
            <person name="Sidorenko S."/>
            <person name="Zueva L."/>
        </authorList>
    </citation>
    <scope>NUCLEOTIDE SEQUENCE [LARGE SCALE GENOMIC DNA]</scope>
    <source>
        <strain evidence="2 3">20</strain>
    </source>
</reference>
<dbReference type="AlphaFoldDB" id="A0AB73TKW9"/>
<comment type="caution">
    <text evidence="2">The sequence shown here is derived from an EMBL/GenBank/DDBJ whole genome shotgun (WGS) entry which is preliminary data.</text>
</comment>
<protein>
    <submittedName>
        <fullName evidence="2">Alpha-glycerophosphate oxidase</fullName>
    </submittedName>
</protein>
<dbReference type="Gene3D" id="1.10.8.870">
    <property type="entry name" value="Alpha-glycerophosphate oxidase, cap domain"/>
    <property type="match status" value="1"/>
</dbReference>
<accession>A0AB73TKW9</accession>
<dbReference type="Pfam" id="PF16901">
    <property type="entry name" value="DAO_C"/>
    <property type="match status" value="1"/>
</dbReference>
<proteinExistence type="predicted"/>
<dbReference type="RefSeq" id="WP_220084073.1">
    <property type="nucleotide sequence ID" value="NZ_QHGU01000282.1"/>
</dbReference>
<name>A0AB73TKW9_ENTFC</name>
<evidence type="ECO:0000313" key="2">
    <source>
        <dbReference type="EMBL" id="PZM51208.1"/>
    </source>
</evidence>
<dbReference type="EMBL" id="QHGU01000282">
    <property type="protein sequence ID" value="PZM51208.1"/>
    <property type="molecule type" value="Genomic_DNA"/>
</dbReference>
<evidence type="ECO:0000313" key="3">
    <source>
        <dbReference type="Proteomes" id="UP000249070"/>
    </source>
</evidence>
<sequence>LKEEYGIETKEIDSKKYQISGGNFDPTKLEETVTELAKEGVAAGLEEEDATYIADFYGTNARRIFELAKEMAPYPGLSLAESARLRYGLEEEMVLAPGDYLIRRTNHLLFERDQLDEIKQPVIDAIAGYFEWTEEEKAQQTKRLEALIAESDLRELKGEK</sequence>
<gene>
    <name evidence="2" type="ORF">DKP91_17060</name>
</gene>
<feature type="domain" description="Alpha-glycerophosphate oxidase C-terminal" evidence="1">
    <location>
        <begin position="14"/>
        <end position="137"/>
    </location>
</feature>
<evidence type="ECO:0000259" key="1">
    <source>
        <dbReference type="Pfam" id="PF16901"/>
    </source>
</evidence>
<dbReference type="InterPro" id="IPR038299">
    <property type="entry name" value="DAO_C_sf"/>
</dbReference>